<feature type="transmembrane region" description="Helical" evidence="9">
    <location>
        <begin position="224"/>
        <end position="248"/>
    </location>
</feature>
<dbReference type="EMBL" id="BAABRU010000011">
    <property type="protein sequence ID" value="GAA5529387.1"/>
    <property type="molecule type" value="Genomic_DNA"/>
</dbReference>
<dbReference type="PANTHER" id="PTHR33908">
    <property type="entry name" value="MANNOSYLTRANSFERASE YKCB-RELATED"/>
    <property type="match status" value="1"/>
</dbReference>
<comment type="caution">
    <text evidence="12">The sequence shown here is derived from an EMBL/GenBank/DDBJ whole genome shotgun (WGS) entry which is preliminary data.</text>
</comment>
<feature type="region of interest" description="Disordered" evidence="8">
    <location>
        <begin position="659"/>
        <end position="679"/>
    </location>
</feature>
<keyword evidence="7 9" id="KW-0472">Membrane</keyword>
<dbReference type="Pfam" id="PF13231">
    <property type="entry name" value="PMT_2"/>
    <property type="match status" value="1"/>
</dbReference>
<dbReference type="InterPro" id="IPR056785">
    <property type="entry name" value="YkcA/B-like_C"/>
</dbReference>
<name>A0ABP9X1T2_9CHLR</name>
<keyword evidence="3" id="KW-0328">Glycosyltransferase</keyword>
<evidence type="ECO:0008006" key="14">
    <source>
        <dbReference type="Google" id="ProtNLM"/>
    </source>
</evidence>
<evidence type="ECO:0000313" key="12">
    <source>
        <dbReference type="EMBL" id="GAA5529387.1"/>
    </source>
</evidence>
<evidence type="ECO:0000259" key="10">
    <source>
        <dbReference type="Pfam" id="PF13231"/>
    </source>
</evidence>
<dbReference type="PANTHER" id="PTHR33908:SF3">
    <property type="entry name" value="UNDECAPRENYL PHOSPHATE-ALPHA-4-AMINO-4-DEOXY-L-ARABINOSE ARABINOSYL TRANSFERASE"/>
    <property type="match status" value="1"/>
</dbReference>
<feature type="transmembrane region" description="Helical" evidence="9">
    <location>
        <begin position="21"/>
        <end position="40"/>
    </location>
</feature>
<feature type="transmembrane region" description="Helical" evidence="9">
    <location>
        <begin position="387"/>
        <end position="405"/>
    </location>
</feature>
<dbReference type="RefSeq" id="WP_345723002.1">
    <property type="nucleotide sequence ID" value="NZ_BAABRU010000011.1"/>
</dbReference>
<keyword evidence="6 9" id="KW-1133">Transmembrane helix</keyword>
<dbReference type="InterPro" id="IPR050297">
    <property type="entry name" value="LipidA_mod_glycosyltrf_83"/>
</dbReference>
<evidence type="ECO:0000256" key="5">
    <source>
        <dbReference type="ARBA" id="ARBA00022692"/>
    </source>
</evidence>
<feature type="transmembrane region" description="Helical" evidence="9">
    <location>
        <begin position="105"/>
        <end position="125"/>
    </location>
</feature>
<evidence type="ECO:0000256" key="7">
    <source>
        <dbReference type="ARBA" id="ARBA00023136"/>
    </source>
</evidence>
<feature type="transmembrane region" description="Helical" evidence="9">
    <location>
        <begin position="436"/>
        <end position="456"/>
    </location>
</feature>
<feature type="domain" description="Glycosyltransferase RgtA/B/C/D-like" evidence="10">
    <location>
        <begin position="83"/>
        <end position="241"/>
    </location>
</feature>
<keyword evidence="5 9" id="KW-0812">Transmembrane</keyword>
<feature type="region of interest" description="Disordered" evidence="8">
    <location>
        <begin position="280"/>
        <end position="315"/>
    </location>
</feature>
<evidence type="ECO:0000256" key="3">
    <source>
        <dbReference type="ARBA" id="ARBA00022676"/>
    </source>
</evidence>
<proteinExistence type="predicted"/>
<feature type="transmembrane region" description="Helical" evidence="9">
    <location>
        <begin position="487"/>
        <end position="506"/>
    </location>
</feature>
<evidence type="ECO:0000256" key="8">
    <source>
        <dbReference type="SAM" id="MobiDB-lite"/>
    </source>
</evidence>
<evidence type="ECO:0000256" key="4">
    <source>
        <dbReference type="ARBA" id="ARBA00022679"/>
    </source>
</evidence>
<evidence type="ECO:0000256" key="2">
    <source>
        <dbReference type="ARBA" id="ARBA00022475"/>
    </source>
</evidence>
<evidence type="ECO:0000313" key="13">
    <source>
        <dbReference type="Proteomes" id="UP001428290"/>
    </source>
</evidence>
<comment type="subcellular location">
    <subcellularLocation>
        <location evidence="1">Cell membrane</location>
        <topology evidence="1">Multi-pass membrane protein</topology>
    </subcellularLocation>
</comment>
<feature type="domain" description="Putative mannosyltransferase YkcA/B-like C-terminal" evidence="11">
    <location>
        <begin position="550"/>
        <end position="637"/>
    </location>
</feature>
<feature type="transmembrane region" description="Helical" evidence="9">
    <location>
        <begin position="357"/>
        <end position="375"/>
    </location>
</feature>
<evidence type="ECO:0000256" key="9">
    <source>
        <dbReference type="SAM" id="Phobius"/>
    </source>
</evidence>
<protein>
    <recommendedName>
        <fullName evidence="14">Glycosyltransferase RgtA/B/C/D-like domain-containing protein</fullName>
    </recommendedName>
</protein>
<evidence type="ECO:0000256" key="1">
    <source>
        <dbReference type="ARBA" id="ARBA00004651"/>
    </source>
</evidence>
<organism evidence="12 13">
    <name type="scientific">Herpetosiphon gulosus</name>
    <dbReference type="NCBI Taxonomy" id="1973496"/>
    <lineage>
        <taxon>Bacteria</taxon>
        <taxon>Bacillati</taxon>
        <taxon>Chloroflexota</taxon>
        <taxon>Chloroflexia</taxon>
        <taxon>Herpetosiphonales</taxon>
        <taxon>Herpetosiphonaceae</taxon>
        <taxon>Herpetosiphon</taxon>
    </lineage>
</organism>
<keyword evidence="13" id="KW-1185">Reference proteome</keyword>
<dbReference type="Proteomes" id="UP001428290">
    <property type="component" value="Unassembled WGS sequence"/>
</dbReference>
<feature type="compositionally biased region" description="Polar residues" evidence="8">
    <location>
        <begin position="659"/>
        <end position="672"/>
    </location>
</feature>
<feature type="transmembrane region" description="Helical" evidence="9">
    <location>
        <begin position="463"/>
        <end position="481"/>
    </location>
</feature>
<evidence type="ECO:0000256" key="6">
    <source>
        <dbReference type="ARBA" id="ARBA00022989"/>
    </source>
</evidence>
<keyword evidence="4" id="KW-0808">Transferase</keyword>
<accession>A0ABP9X1T2</accession>
<dbReference type="InterPro" id="IPR038731">
    <property type="entry name" value="RgtA/B/C-like"/>
</dbReference>
<feature type="transmembrane region" description="Helical" evidence="9">
    <location>
        <begin position="182"/>
        <end position="204"/>
    </location>
</feature>
<sequence>MSASTTTSNLRRPLAWRIAQLTRSQALVLLSLILLFAGWLRLHNFDAVAEGNTYYTAATVAMTQSWHNFFFAAAEPGGSVTIDKPALGLWIQAIFGKLFGVSGTVVVLPQVLAGLATIGLLYWIVARRWGRSAGLLAAAIQAISPISIAVERTNNLDALLIVTLVGAMALFLVATERTSTKYLLLAGAVVGLGFNIKMLQAFLPLPAFYAMYFFAAKTGWWRKIWQLGLTTLVLLTVSFSWAIAVDLVPASERPYIGSSDTNSVVNLILGYNGVERLTGREGQGMGGAGAPTDDRQRSNATDGNAQMPAIPNGNAQTPPNGMTDAGMRGQFGGGGPGMDSGESGLLRMFSSPMNTNIGWLLGAALLAVVGLATYYIKQSRWPDADVWAWAGWLITAFVVLSFAGFSHGYYSATIAPAIAGTLAIGITVWRRSTSKIVGLWLIGLVAAALVVQVIAAQPSVSGWLIPAIAIGLALVAIGLAFRTSWRVAATAVGIAAILLIPSEWAYKTSAMEQMNSTLPSAAAPTANANGFATGFGSNRNRSDSSSTSALATYLQERTSDTYYMLAVPSSMMGSSLVIETGRPVLMMGGFSGSDPVVDADDIAQLVADGKLRYIMTGGMGGGSRGGSSTVQTWIQQNCRVVTDAPSSQVGFDLPNGQMPTANQNSQAAPTNGNAGGAQFAQNNSSLYRCGE</sequence>
<gene>
    <name evidence="12" type="ORF">Hgul01_03196</name>
</gene>
<reference evidence="12 13" key="1">
    <citation type="submission" date="2024-02" db="EMBL/GenBank/DDBJ databases">
        <title>Herpetosiphon gulosus NBRC 112829.</title>
        <authorList>
            <person name="Ichikawa N."/>
            <person name="Katano-Makiyama Y."/>
            <person name="Hidaka K."/>
        </authorList>
    </citation>
    <scope>NUCLEOTIDE SEQUENCE [LARGE SCALE GENOMIC DNA]</scope>
    <source>
        <strain evidence="12 13">NBRC 112829</strain>
    </source>
</reference>
<keyword evidence="2" id="KW-1003">Cell membrane</keyword>
<feature type="transmembrane region" description="Helical" evidence="9">
    <location>
        <begin position="156"/>
        <end position="175"/>
    </location>
</feature>
<dbReference type="Pfam" id="PF24878">
    <property type="entry name" value="YkcB_C"/>
    <property type="match status" value="1"/>
</dbReference>
<feature type="transmembrane region" description="Helical" evidence="9">
    <location>
        <begin position="132"/>
        <end position="150"/>
    </location>
</feature>
<evidence type="ECO:0000259" key="11">
    <source>
        <dbReference type="Pfam" id="PF24878"/>
    </source>
</evidence>